<dbReference type="InterPro" id="IPR003374">
    <property type="entry name" value="ApbE-like_sf"/>
</dbReference>
<comment type="cofactor">
    <cofactor evidence="12">
        <name>Mg(2+)</name>
        <dbReference type="ChEBI" id="CHEBI:18420"/>
    </cofactor>
    <cofactor evidence="12">
        <name>Mn(2+)</name>
        <dbReference type="ChEBI" id="CHEBI:29035"/>
    </cofactor>
    <text evidence="12">Magnesium. Can also use manganese.</text>
</comment>
<evidence type="ECO:0000313" key="13">
    <source>
        <dbReference type="EMBL" id="PLW87840.1"/>
    </source>
</evidence>
<dbReference type="PANTHER" id="PTHR30040:SF2">
    <property type="entry name" value="FAD:PROTEIN FMN TRANSFERASE"/>
    <property type="match status" value="1"/>
</dbReference>
<keyword evidence="4 11" id="KW-0285">Flavoprotein</keyword>
<evidence type="ECO:0000256" key="2">
    <source>
        <dbReference type="ARBA" id="ARBA00011955"/>
    </source>
</evidence>
<sequence length="309" mass="33168">MPFRTEHRFKAMGGPCTVFIDSHTPLHTSVLLGLEAEIGRLEQKYSRYRTDSLLSTINAAAGQPAPIAIDPETAGLCAYLDQLYQQSRGRFDATSGILRRAWDFRSGTVPAASAVEALLPLIDWPSVEWDDHGIRLPRPGMELDLGGLVKEYAVDCGIRYLAEQGVQHALLDMAGDLAALGPQGDGLPWSVAITHPRSPGSSCATLPMTNLRLASSGDYERCMIIDGVRYSHHLNPTTGLPVRGLIAASVQGEQCMVAGSVATVAMLAPDRESALTWLRESGLPWCAVDSELQVHGPLGTPDTRASAGK</sequence>
<evidence type="ECO:0000256" key="8">
    <source>
        <dbReference type="ARBA" id="ARBA00022842"/>
    </source>
</evidence>
<keyword evidence="14" id="KW-1185">Reference proteome</keyword>
<dbReference type="EMBL" id="PKUR01000001">
    <property type="protein sequence ID" value="PLW87840.1"/>
    <property type="molecule type" value="Genomic_DNA"/>
</dbReference>
<evidence type="ECO:0000256" key="12">
    <source>
        <dbReference type="PIRSR" id="PIRSR006268-2"/>
    </source>
</evidence>
<dbReference type="GO" id="GO:0046872">
    <property type="term" value="F:metal ion binding"/>
    <property type="evidence" value="ECO:0007669"/>
    <property type="project" value="UniProtKB-UniRule"/>
</dbReference>
<dbReference type="PANTHER" id="PTHR30040">
    <property type="entry name" value="THIAMINE BIOSYNTHESIS LIPOPROTEIN APBE"/>
    <property type="match status" value="1"/>
</dbReference>
<evidence type="ECO:0000256" key="7">
    <source>
        <dbReference type="ARBA" id="ARBA00022827"/>
    </source>
</evidence>
<organism evidence="13 14">
    <name type="scientific">Halioglobus japonicus</name>
    <dbReference type="NCBI Taxonomy" id="930805"/>
    <lineage>
        <taxon>Bacteria</taxon>
        <taxon>Pseudomonadati</taxon>
        <taxon>Pseudomonadota</taxon>
        <taxon>Gammaproteobacteria</taxon>
        <taxon>Cellvibrionales</taxon>
        <taxon>Halieaceae</taxon>
        <taxon>Halioglobus</taxon>
    </lineage>
</organism>
<comment type="catalytic activity">
    <reaction evidence="10 11">
        <text>L-threonyl-[protein] + FAD = FMN-L-threonyl-[protein] + AMP + H(+)</text>
        <dbReference type="Rhea" id="RHEA:36847"/>
        <dbReference type="Rhea" id="RHEA-COMP:11060"/>
        <dbReference type="Rhea" id="RHEA-COMP:11061"/>
        <dbReference type="ChEBI" id="CHEBI:15378"/>
        <dbReference type="ChEBI" id="CHEBI:30013"/>
        <dbReference type="ChEBI" id="CHEBI:57692"/>
        <dbReference type="ChEBI" id="CHEBI:74257"/>
        <dbReference type="ChEBI" id="CHEBI:456215"/>
        <dbReference type="EC" id="2.7.1.180"/>
    </reaction>
</comment>
<evidence type="ECO:0000256" key="10">
    <source>
        <dbReference type="ARBA" id="ARBA00048540"/>
    </source>
</evidence>
<evidence type="ECO:0000256" key="4">
    <source>
        <dbReference type="ARBA" id="ARBA00022630"/>
    </source>
</evidence>
<comment type="similarity">
    <text evidence="1 11">Belongs to the ApbE family.</text>
</comment>
<dbReference type="Gene3D" id="3.10.520.10">
    <property type="entry name" value="ApbE-like domains"/>
    <property type="match status" value="1"/>
</dbReference>
<evidence type="ECO:0000256" key="1">
    <source>
        <dbReference type="ARBA" id="ARBA00008282"/>
    </source>
</evidence>
<evidence type="ECO:0000256" key="5">
    <source>
        <dbReference type="ARBA" id="ARBA00022679"/>
    </source>
</evidence>
<name>A0AAP8SPM9_9GAMM</name>
<keyword evidence="7 11" id="KW-0274">FAD</keyword>
<dbReference type="Pfam" id="PF02424">
    <property type="entry name" value="ApbE"/>
    <property type="match status" value="1"/>
</dbReference>
<reference evidence="13 14" key="1">
    <citation type="submission" date="2018-01" db="EMBL/GenBank/DDBJ databases">
        <title>The draft genome sequence of Halioglobus japonicus S1-36.</title>
        <authorList>
            <person name="Du Z.-J."/>
            <person name="Shi M.-J."/>
        </authorList>
    </citation>
    <scope>NUCLEOTIDE SEQUENCE [LARGE SCALE GENOMIC DNA]</scope>
    <source>
        <strain evidence="13 14">S1-36</strain>
    </source>
</reference>
<dbReference type="RefSeq" id="WP_084200153.1">
    <property type="nucleotide sequence ID" value="NZ_BMYL01000001.1"/>
</dbReference>
<keyword evidence="6 11" id="KW-0479">Metal-binding</keyword>
<dbReference type="PIRSF" id="PIRSF006268">
    <property type="entry name" value="ApbE"/>
    <property type="match status" value="1"/>
</dbReference>
<comment type="caution">
    <text evidence="13">The sequence shown here is derived from an EMBL/GenBank/DDBJ whole genome shotgun (WGS) entry which is preliminary data.</text>
</comment>
<feature type="binding site" evidence="12">
    <location>
        <position position="147"/>
    </location>
    <ligand>
        <name>Mg(2+)</name>
        <dbReference type="ChEBI" id="CHEBI:18420"/>
    </ligand>
</feature>
<evidence type="ECO:0000313" key="14">
    <source>
        <dbReference type="Proteomes" id="UP000235162"/>
    </source>
</evidence>
<evidence type="ECO:0000256" key="9">
    <source>
        <dbReference type="ARBA" id="ARBA00031306"/>
    </source>
</evidence>
<evidence type="ECO:0000256" key="11">
    <source>
        <dbReference type="PIRNR" id="PIRNR006268"/>
    </source>
</evidence>
<protein>
    <recommendedName>
        <fullName evidence="3 11">FAD:protein FMN transferase</fullName>
        <ecNumber evidence="2 11">2.7.1.180</ecNumber>
    </recommendedName>
    <alternativeName>
        <fullName evidence="9 11">Flavin transferase</fullName>
    </alternativeName>
</protein>
<feature type="binding site" evidence="12">
    <location>
        <position position="263"/>
    </location>
    <ligand>
        <name>Mg(2+)</name>
        <dbReference type="ChEBI" id="CHEBI:18420"/>
    </ligand>
</feature>
<evidence type="ECO:0000256" key="3">
    <source>
        <dbReference type="ARBA" id="ARBA00016337"/>
    </source>
</evidence>
<accession>A0AAP8SPM9</accession>
<dbReference type="KEGG" id="hja:BST95_13665"/>
<proteinExistence type="inferred from homology"/>
<dbReference type="GO" id="GO:0016740">
    <property type="term" value="F:transferase activity"/>
    <property type="evidence" value="ECO:0007669"/>
    <property type="project" value="UniProtKB-UniRule"/>
</dbReference>
<gene>
    <name evidence="13" type="ORF">C0029_04515</name>
</gene>
<keyword evidence="8 11" id="KW-0460">Magnesium</keyword>
<dbReference type="Proteomes" id="UP000235162">
    <property type="component" value="Unassembled WGS sequence"/>
</dbReference>
<dbReference type="SUPFAM" id="SSF143631">
    <property type="entry name" value="ApbE-like"/>
    <property type="match status" value="1"/>
</dbReference>
<dbReference type="EC" id="2.7.1.180" evidence="2 11"/>
<dbReference type="AlphaFoldDB" id="A0AAP8SPM9"/>
<keyword evidence="5 11" id="KW-0808">Transferase</keyword>
<dbReference type="InterPro" id="IPR024932">
    <property type="entry name" value="ApbE"/>
</dbReference>
<evidence type="ECO:0000256" key="6">
    <source>
        <dbReference type="ARBA" id="ARBA00022723"/>
    </source>
</evidence>